<dbReference type="GO" id="GO:0042910">
    <property type="term" value="F:xenobiotic transmembrane transporter activity"/>
    <property type="evidence" value="ECO:0007669"/>
    <property type="project" value="TreeGrafter"/>
</dbReference>
<dbReference type="Gene3D" id="3.30.2090.10">
    <property type="entry name" value="Multidrug efflux transporter AcrB TolC docking domain, DN and DC subdomains"/>
    <property type="match status" value="2"/>
</dbReference>
<dbReference type="PRINTS" id="PR00702">
    <property type="entry name" value="ACRIFLAVINRP"/>
</dbReference>
<keyword evidence="1" id="KW-0472">Membrane</keyword>
<evidence type="ECO:0000313" key="2">
    <source>
        <dbReference type="EMBL" id="HGY54478.1"/>
    </source>
</evidence>
<dbReference type="SUPFAM" id="SSF82693">
    <property type="entry name" value="Multidrug efflux transporter AcrB pore domain, PN1, PN2, PC1 and PC2 subdomains"/>
    <property type="match status" value="3"/>
</dbReference>
<dbReference type="GO" id="GO:0005886">
    <property type="term" value="C:plasma membrane"/>
    <property type="evidence" value="ECO:0007669"/>
    <property type="project" value="TreeGrafter"/>
</dbReference>
<name>A0A7V4TYU7_CALAY</name>
<evidence type="ECO:0000256" key="1">
    <source>
        <dbReference type="SAM" id="Phobius"/>
    </source>
</evidence>
<dbReference type="Pfam" id="PF00873">
    <property type="entry name" value="ACR_tran"/>
    <property type="match status" value="3"/>
</dbReference>
<feature type="transmembrane region" description="Helical" evidence="1">
    <location>
        <begin position="1235"/>
        <end position="1261"/>
    </location>
</feature>
<feature type="transmembrane region" description="Helical" evidence="1">
    <location>
        <begin position="408"/>
        <end position="428"/>
    </location>
</feature>
<sequence length="1279" mass="143742">MKDKPQLRTNFFNFTTERPVAILMVVIGVFVFGLISYQQLPLNLMPDMSYPSLTVRTEYLGTAPEEIETTISRPIEQALGVVDNLVSISSVSKAEQSDVILEFTWDTDMNKATADVREKLDQVFLPQEVRRPIILRYDPTLDPIIRIGLFGDAGLTYLRYLAEEEIKRALETVEGVAAVKVKGGLEEEIRVELNEQKMTLIGIDIQTIKARLAEENVNLAGGNLKEGETEYLVRTLNEFKTIDEIRNVVVGRWNGVDIKVRDIGKVYRTSKEREIITRIDGKESVEIEIYKEADANIVAVAKRVKNKLYGTPQQRAFVRNLEKRTQKEKKETARRVSPRERRREAMLKKSMTNFLTYGLPEGVHIETLSDQSIFIENSINEVKSTAIMGGILAIIVLFVFLRRLGPTVIIGLSIPISIVATFAPMKMFGVSLNIMSLGGLALGIGMLVDNSIVVLESITRCREEGDGLIRATLRGVSEVGGAVIASTLTTIAVFFPIVFVEGVAGQVFGDLALTVVFSLLASLAIALFLIPMLSSRTSEAFMKGVDSKSLPEKYVLRFDIQSEIDRFTKDKAPSVISKIVQLFRLLFKTTLSWLWKSAQIFLSFFFVLFKMLLLVVGVFIHPLMALVQVFYKELEYGKRIKAFAQKVNVQFVEELWPGFQEFKSVEAVYSRFAGLRDQMNGRSRIVNIFWFIVPLYEIKSVYFVFEFLIYALLEFSFRLFHAFAVFIGTFIMFVVLISRLLFAYPARWLVSLFDLGYNWVEKSYPKMLTKSLEKKYTVLGAVLIVFLVTLFGIGPRLGSELIPEVHQGEFYVNLTMPVGTPVERTDKRVLPIQQKITALPEVAKVASVCGTDKNATTDSEQGEHTAKLTVTLKPVSNVERMEERVIAKIRNILKEYSGLVANISRPALFSFKTPVEVHLKGYNLRELQRLSHELEDRMSEIDGLVDVKSNIQRGNPEVQIYYDRQLISRYGLNILNVASIVRNKVRGDVATEFKEQDRRIDILVRLRDQDKESIDALKRIIINPQAPIPIPLQSVAEIRVHEGPSEIRRVDQQRTAVITGNLLPGANLNEVNQAVFEEIQKLDLPDGFGYELAGQNKEMETSLNSLMMALALAIFLVYIVMASQFESLIHPFIIIFTIPLAMIGVIIFLYLLNIPLSIVVFLGMIMLAGIVVNNAIVLVDYINHLRRQGMEITEAIVQAGKVRLRPILMTTSTTVLGLLPMAIGLGDGAEIRTPMAITVIVGLLSSTILTLVVIPTIYYIVSQKNLPLEQTATAGGEDK</sequence>
<protein>
    <submittedName>
        <fullName evidence="2">AcrB/AcrD/AcrF family protein</fullName>
    </submittedName>
</protein>
<comment type="caution">
    <text evidence="2">The sequence shown here is derived from an EMBL/GenBank/DDBJ whole genome shotgun (WGS) entry which is preliminary data.</text>
</comment>
<reference evidence="2" key="1">
    <citation type="journal article" date="2020" name="mSystems">
        <title>Genome- and Community-Level Interaction Insights into Carbon Utilization and Element Cycling Functions of Hydrothermarchaeota in Hydrothermal Sediment.</title>
        <authorList>
            <person name="Zhou Z."/>
            <person name="Liu Y."/>
            <person name="Xu W."/>
            <person name="Pan J."/>
            <person name="Luo Z.H."/>
            <person name="Li M."/>
        </authorList>
    </citation>
    <scope>NUCLEOTIDE SEQUENCE [LARGE SCALE GENOMIC DNA]</scope>
    <source>
        <strain evidence="2">HyVt-577</strain>
    </source>
</reference>
<feature type="transmembrane region" description="Helical" evidence="1">
    <location>
        <begin position="382"/>
        <end position="401"/>
    </location>
</feature>
<dbReference type="Gene3D" id="1.20.1640.10">
    <property type="entry name" value="Multidrug efflux transporter AcrB transmembrane domain"/>
    <property type="match status" value="2"/>
</dbReference>
<feature type="transmembrane region" description="Helical" evidence="1">
    <location>
        <begin position="776"/>
        <end position="794"/>
    </location>
</feature>
<feature type="transmembrane region" description="Helical" evidence="1">
    <location>
        <begin position="479"/>
        <end position="499"/>
    </location>
</feature>
<dbReference type="AlphaFoldDB" id="A0A7V4TYU7"/>
<dbReference type="Gene3D" id="3.30.70.1430">
    <property type="entry name" value="Multidrug efflux transporter AcrB pore domain"/>
    <property type="match status" value="2"/>
</dbReference>
<feature type="transmembrane region" description="Helical" evidence="1">
    <location>
        <begin position="511"/>
        <end position="533"/>
    </location>
</feature>
<feature type="transmembrane region" description="Helical" evidence="1">
    <location>
        <begin position="1132"/>
        <end position="1152"/>
    </location>
</feature>
<keyword evidence="1" id="KW-1133">Transmembrane helix</keyword>
<dbReference type="SUPFAM" id="SSF82714">
    <property type="entry name" value="Multidrug efflux transporter AcrB TolC docking domain, DN and DC subdomains"/>
    <property type="match status" value="2"/>
</dbReference>
<feature type="transmembrane region" description="Helical" evidence="1">
    <location>
        <begin position="601"/>
        <end position="631"/>
    </location>
</feature>
<feature type="transmembrane region" description="Helical" evidence="1">
    <location>
        <begin position="719"/>
        <end position="742"/>
    </location>
</feature>
<proteinExistence type="predicted"/>
<accession>A0A7V4TYU7</accession>
<feature type="transmembrane region" description="Helical" evidence="1">
    <location>
        <begin position="1102"/>
        <end position="1120"/>
    </location>
</feature>
<feature type="transmembrane region" description="Helical" evidence="1">
    <location>
        <begin position="1158"/>
        <end position="1183"/>
    </location>
</feature>
<feature type="transmembrane region" description="Helical" evidence="1">
    <location>
        <begin position="20"/>
        <end position="40"/>
    </location>
</feature>
<dbReference type="PANTHER" id="PTHR32063:SF0">
    <property type="entry name" value="SWARMING MOTILITY PROTEIN SWRC"/>
    <property type="match status" value="1"/>
</dbReference>
<dbReference type="InterPro" id="IPR001036">
    <property type="entry name" value="Acrflvin-R"/>
</dbReference>
<feature type="transmembrane region" description="Helical" evidence="1">
    <location>
        <begin position="1204"/>
        <end position="1223"/>
    </location>
</feature>
<dbReference type="InterPro" id="IPR027463">
    <property type="entry name" value="AcrB_DN_DC_subdom"/>
</dbReference>
<dbReference type="SUPFAM" id="SSF82866">
    <property type="entry name" value="Multidrug efflux transporter AcrB transmembrane domain"/>
    <property type="match status" value="2"/>
</dbReference>
<dbReference type="Proteomes" id="UP000885779">
    <property type="component" value="Unassembled WGS sequence"/>
</dbReference>
<keyword evidence="1" id="KW-0812">Transmembrane</keyword>
<organism evidence="2">
    <name type="scientific">Caldithrix abyssi</name>
    <dbReference type="NCBI Taxonomy" id="187145"/>
    <lineage>
        <taxon>Bacteria</taxon>
        <taxon>Pseudomonadati</taxon>
        <taxon>Calditrichota</taxon>
        <taxon>Calditrichia</taxon>
        <taxon>Calditrichales</taxon>
        <taxon>Calditrichaceae</taxon>
        <taxon>Caldithrix</taxon>
    </lineage>
</organism>
<feature type="transmembrane region" description="Helical" evidence="1">
    <location>
        <begin position="688"/>
        <end position="713"/>
    </location>
</feature>
<gene>
    <name evidence="2" type="ORF">ENK44_02125</name>
</gene>
<dbReference type="PANTHER" id="PTHR32063">
    <property type="match status" value="1"/>
</dbReference>
<dbReference type="EMBL" id="DRQG01000020">
    <property type="protein sequence ID" value="HGY54478.1"/>
    <property type="molecule type" value="Genomic_DNA"/>
</dbReference>